<sequence length="219" mass="24304">MKKVLKNVSFVFLLLKICLIFGQEVHSRKVIAVDVGHGGKDSGAIGINGIKEKDVVLGIAKEICVLNKMIFKGRYDIYLTRYDDRFILISDRSRLAKSLNACMFVSLHCNASTNNSRGMEVYTLNSFSEDSGPNIKKSIALGTEILGEANLHLKIENRGMKFANFQVLRETIGYCPAILVELGFLTNSDESAYFLETSNVNAIALAILLGMDNYLKIQL</sequence>
<dbReference type="CDD" id="cd02696">
    <property type="entry name" value="MurNAc-LAA"/>
    <property type="match status" value="1"/>
</dbReference>
<keyword evidence="6" id="KW-1185">Reference proteome</keyword>
<dbReference type="InterPro" id="IPR002508">
    <property type="entry name" value="MurNAc-LAA_cat"/>
</dbReference>
<evidence type="ECO:0000256" key="1">
    <source>
        <dbReference type="ARBA" id="ARBA00001561"/>
    </source>
</evidence>
<dbReference type="Gene3D" id="3.40.630.40">
    <property type="entry name" value="Zn-dependent exopeptidases"/>
    <property type="match status" value="1"/>
</dbReference>
<protein>
    <recommendedName>
        <fullName evidence="2">N-acetylmuramoyl-L-alanine amidase</fullName>
        <ecNumber evidence="2">3.5.1.28</ecNumber>
    </recommendedName>
</protein>
<reference evidence="5" key="1">
    <citation type="submission" date="2022-11" db="EMBL/GenBank/DDBJ databases">
        <title>High-quality draft genome sequence of Galbibacter sp. strain CMA-7.</title>
        <authorList>
            <person name="Wei L."/>
            <person name="Dong C."/>
            <person name="Shao Z."/>
        </authorList>
    </citation>
    <scope>NUCLEOTIDE SEQUENCE</scope>
    <source>
        <strain evidence="5">CMA-7</strain>
    </source>
</reference>
<proteinExistence type="predicted"/>
<organism evidence="5 6">
    <name type="scientific">Galbibacter pacificus</name>
    <dbReference type="NCBI Taxonomy" id="2996052"/>
    <lineage>
        <taxon>Bacteria</taxon>
        <taxon>Pseudomonadati</taxon>
        <taxon>Bacteroidota</taxon>
        <taxon>Flavobacteriia</taxon>
        <taxon>Flavobacteriales</taxon>
        <taxon>Flavobacteriaceae</taxon>
        <taxon>Galbibacter</taxon>
    </lineage>
</organism>
<accession>A0ABT6FSX4</accession>
<gene>
    <name evidence="5" type="ORF">OSR52_10865</name>
</gene>
<comment type="caution">
    <text evidence="5">The sequence shown here is derived from an EMBL/GenBank/DDBJ whole genome shotgun (WGS) entry which is preliminary data.</text>
</comment>
<evidence type="ECO:0000256" key="3">
    <source>
        <dbReference type="ARBA" id="ARBA00022801"/>
    </source>
</evidence>
<dbReference type="Pfam" id="PF01520">
    <property type="entry name" value="Amidase_3"/>
    <property type="match status" value="1"/>
</dbReference>
<keyword evidence="3" id="KW-0378">Hydrolase</keyword>
<dbReference type="InterPro" id="IPR050695">
    <property type="entry name" value="N-acetylmuramoyl_amidase_3"/>
</dbReference>
<dbReference type="PANTHER" id="PTHR30404:SF0">
    <property type="entry name" value="N-ACETYLMURAMOYL-L-ALANINE AMIDASE AMIC"/>
    <property type="match status" value="1"/>
</dbReference>
<dbReference type="SUPFAM" id="SSF53187">
    <property type="entry name" value="Zn-dependent exopeptidases"/>
    <property type="match status" value="1"/>
</dbReference>
<comment type="catalytic activity">
    <reaction evidence="1">
        <text>Hydrolyzes the link between N-acetylmuramoyl residues and L-amino acid residues in certain cell-wall glycopeptides.</text>
        <dbReference type="EC" id="3.5.1.28"/>
    </reaction>
</comment>
<dbReference type="Proteomes" id="UP001153642">
    <property type="component" value="Unassembled WGS sequence"/>
</dbReference>
<evidence type="ECO:0000256" key="2">
    <source>
        <dbReference type="ARBA" id="ARBA00011901"/>
    </source>
</evidence>
<dbReference type="EMBL" id="JAPMUA010000003">
    <property type="protein sequence ID" value="MDG3586373.1"/>
    <property type="molecule type" value="Genomic_DNA"/>
</dbReference>
<feature type="domain" description="MurNAc-LAA" evidence="4">
    <location>
        <begin position="93"/>
        <end position="212"/>
    </location>
</feature>
<dbReference type="RefSeq" id="WP_277899722.1">
    <property type="nucleotide sequence ID" value="NZ_JAPMUA010000003.1"/>
</dbReference>
<name>A0ABT6FSX4_9FLAO</name>
<evidence type="ECO:0000313" key="5">
    <source>
        <dbReference type="EMBL" id="MDG3586373.1"/>
    </source>
</evidence>
<dbReference type="EC" id="3.5.1.28" evidence="2"/>
<evidence type="ECO:0000259" key="4">
    <source>
        <dbReference type="SMART" id="SM00646"/>
    </source>
</evidence>
<dbReference type="SMART" id="SM00646">
    <property type="entry name" value="Ami_3"/>
    <property type="match status" value="1"/>
</dbReference>
<dbReference type="PANTHER" id="PTHR30404">
    <property type="entry name" value="N-ACETYLMURAMOYL-L-ALANINE AMIDASE"/>
    <property type="match status" value="1"/>
</dbReference>
<evidence type="ECO:0000313" key="6">
    <source>
        <dbReference type="Proteomes" id="UP001153642"/>
    </source>
</evidence>